<name>A0A6C0M0Q5_9ZZZZ</name>
<evidence type="ECO:0008006" key="2">
    <source>
        <dbReference type="Google" id="ProtNLM"/>
    </source>
</evidence>
<dbReference type="EMBL" id="MN740641">
    <property type="protein sequence ID" value="QHU36609.1"/>
    <property type="molecule type" value="Genomic_DNA"/>
</dbReference>
<evidence type="ECO:0000313" key="1">
    <source>
        <dbReference type="EMBL" id="QHU36609.1"/>
    </source>
</evidence>
<accession>A0A6C0M0Q5</accession>
<dbReference type="AlphaFoldDB" id="A0A6C0M0Q5"/>
<sequence length="132" mass="15121">MEVEQIRDTLRQWIAADDELRTLQKQAKEIRERKTRLGATVLEFMKGNNLDNFLVEGAVGTITRSERTVRPALKRSTLRQQLFLQFADQPERVAEALRAIEGIQEGDDMSVGGTKRDVLSRRLPRTQQITLS</sequence>
<organism evidence="1">
    <name type="scientific">viral metagenome</name>
    <dbReference type="NCBI Taxonomy" id="1070528"/>
    <lineage>
        <taxon>unclassified sequences</taxon>
        <taxon>metagenomes</taxon>
        <taxon>organismal metagenomes</taxon>
    </lineage>
</organism>
<proteinExistence type="predicted"/>
<protein>
    <recommendedName>
        <fullName evidence="2">Host-nuclease inhibitor protein</fullName>
    </recommendedName>
</protein>
<reference evidence="1" key="1">
    <citation type="journal article" date="2020" name="Nature">
        <title>Giant virus diversity and host interactions through global metagenomics.</title>
        <authorList>
            <person name="Schulz F."/>
            <person name="Roux S."/>
            <person name="Paez-Espino D."/>
            <person name="Jungbluth S."/>
            <person name="Walsh D.A."/>
            <person name="Denef V.J."/>
            <person name="McMahon K.D."/>
            <person name="Konstantinidis K.T."/>
            <person name="Eloe-Fadrosh E.A."/>
            <person name="Kyrpides N.C."/>
            <person name="Woyke T."/>
        </authorList>
    </citation>
    <scope>NUCLEOTIDE SEQUENCE</scope>
    <source>
        <strain evidence="1">GVMAG-S-1035231-58</strain>
    </source>
</reference>